<dbReference type="InterPro" id="IPR037056">
    <property type="entry name" value="RNase_H1_N_sf"/>
</dbReference>
<accession>A0AAD9TCU7</accession>
<evidence type="ECO:0000259" key="11">
    <source>
        <dbReference type="Pfam" id="PF01693"/>
    </source>
</evidence>
<evidence type="ECO:0000256" key="10">
    <source>
        <dbReference type="ARBA" id="ARBA00022842"/>
    </source>
</evidence>
<dbReference type="GO" id="GO:0004523">
    <property type="term" value="F:RNA-DNA hybrid ribonuclease activity"/>
    <property type="evidence" value="ECO:0007669"/>
    <property type="project" value="UniProtKB-EC"/>
</dbReference>
<dbReference type="AlphaFoldDB" id="A0AAD9TCU7"/>
<evidence type="ECO:0000256" key="7">
    <source>
        <dbReference type="ARBA" id="ARBA00022723"/>
    </source>
</evidence>
<dbReference type="GO" id="GO:0046872">
    <property type="term" value="F:metal ion binding"/>
    <property type="evidence" value="ECO:0007669"/>
    <property type="project" value="UniProtKB-KW"/>
</dbReference>
<evidence type="ECO:0000256" key="3">
    <source>
        <dbReference type="ARBA" id="ARBA00005300"/>
    </source>
</evidence>
<dbReference type="Gene3D" id="3.40.970.10">
    <property type="entry name" value="Ribonuclease H1, N-terminal domain"/>
    <property type="match status" value="1"/>
</dbReference>
<evidence type="ECO:0000256" key="9">
    <source>
        <dbReference type="ARBA" id="ARBA00022801"/>
    </source>
</evidence>
<keyword evidence="10" id="KW-0460">Magnesium</keyword>
<dbReference type="EMBL" id="JANJYI010000009">
    <property type="protein sequence ID" value="KAK2633727.1"/>
    <property type="molecule type" value="Genomic_DNA"/>
</dbReference>
<evidence type="ECO:0000256" key="5">
    <source>
        <dbReference type="ARBA" id="ARBA00017721"/>
    </source>
</evidence>
<evidence type="ECO:0000256" key="8">
    <source>
        <dbReference type="ARBA" id="ARBA00022759"/>
    </source>
</evidence>
<evidence type="ECO:0000256" key="1">
    <source>
        <dbReference type="ARBA" id="ARBA00001946"/>
    </source>
</evidence>
<comment type="cofactor">
    <cofactor evidence="1">
        <name>Mg(2+)</name>
        <dbReference type="ChEBI" id="CHEBI:18420"/>
    </cofactor>
</comment>
<reference evidence="12" key="1">
    <citation type="journal article" date="2023" name="Plant J.">
        <title>Genome sequences and population genomics provide insights into the demographic history, inbreeding, and mutation load of two 'living fossil' tree species of Dipteronia.</title>
        <authorList>
            <person name="Feng Y."/>
            <person name="Comes H.P."/>
            <person name="Chen J."/>
            <person name="Zhu S."/>
            <person name="Lu R."/>
            <person name="Zhang X."/>
            <person name="Li P."/>
            <person name="Qiu J."/>
            <person name="Olsen K.M."/>
            <person name="Qiu Y."/>
        </authorList>
    </citation>
    <scope>NUCLEOTIDE SEQUENCE</scope>
    <source>
        <strain evidence="12">KIB01</strain>
    </source>
</reference>
<evidence type="ECO:0000313" key="13">
    <source>
        <dbReference type="Proteomes" id="UP001280121"/>
    </source>
</evidence>
<gene>
    <name evidence="12" type="ORF">Ddye_028519</name>
</gene>
<dbReference type="InterPro" id="IPR011320">
    <property type="entry name" value="RNase_H1_N"/>
</dbReference>
<evidence type="ECO:0000256" key="2">
    <source>
        <dbReference type="ARBA" id="ARBA00004065"/>
    </source>
</evidence>
<dbReference type="FunFam" id="3.40.970.10:FF:000002">
    <property type="entry name" value="Ribonuclease H"/>
    <property type="match status" value="1"/>
</dbReference>
<keyword evidence="6" id="KW-0540">Nuclease</keyword>
<dbReference type="Pfam" id="PF01693">
    <property type="entry name" value="Cauli_VI"/>
    <property type="match status" value="1"/>
</dbReference>
<feature type="domain" description="Ribonuclease H1 N-terminal" evidence="11">
    <location>
        <begin position="7"/>
        <end position="46"/>
    </location>
</feature>
<comment type="similarity">
    <text evidence="3">Belongs to the RNase H family.</text>
</comment>
<comment type="caution">
    <text evidence="12">The sequence shown here is derived from an EMBL/GenBank/DDBJ whole genome shotgun (WGS) entry which is preliminary data.</text>
</comment>
<dbReference type="Proteomes" id="UP001280121">
    <property type="component" value="Unassembled WGS sequence"/>
</dbReference>
<proteinExistence type="inferred from homology"/>
<keyword evidence="8" id="KW-0255">Endonuclease</keyword>
<name>A0AAD9TCU7_9ROSI</name>
<sequence length="89" mass="10044">MGKYYVYVVFKGRKKSVFSSWPECHEQIDGFPGASYKKFNSADEAYKMISSPSIHPSHSLPQSSVNVAEKGYVGMLNSINFFYIFSTSL</sequence>
<protein>
    <recommendedName>
        <fullName evidence="5">Ribonuclease H</fullName>
        <ecNumber evidence="4">3.1.26.4</ecNumber>
    </recommendedName>
</protein>
<keyword evidence="9" id="KW-0378">Hydrolase</keyword>
<evidence type="ECO:0000256" key="4">
    <source>
        <dbReference type="ARBA" id="ARBA00012180"/>
    </source>
</evidence>
<evidence type="ECO:0000256" key="6">
    <source>
        <dbReference type="ARBA" id="ARBA00022722"/>
    </source>
</evidence>
<dbReference type="InterPro" id="IPR009027">
    <property type="entry name" value="Ribosomal_bL9/RNase_H1_N"/>
</dbReference>
<keyword evidence="13" id="KW-1185">Reference proteome</keyword>
<comment type="function">
    <text evidence="2">Endonuclease that specifically degrades the RNA of RNA-DNA hybrids.</text>
</comment>
<evidence type="ECO:0000313" key="12">
    <source>
        <dbReference type="EMBL" id="KAK2633727.1"/>
    </source>
</evidence>
<organism evidence="12 13">
    <name type="scientific">Dipteronia dyeriana</name>
    <dbReference type="NCBI Taxonomy" id="168575"/>
    <lineage>
        <taxon>Eukaryota</taxon>
        <taxon>Viridiplantae</taxon>
        <taxon>Streptophyta</taxon>
        <taxon>Embryophyta</taxon>
        <taxon>Tracheophyta</taxon>
        <taxon>Spermatophyta</taxon>
        <taxon>Magnoliopsida</taxon>
        <taxon>eudicotyledons</taxon>
        <taxon>Gunneridae</taxon>
        <taxon>Pentapetalae</taxon>
        <taxon>rosids</taxon>
        <taxon>malvids</taxon>
        <taxon>Sapindales</taxon>
        <taxon>Sapindaceae</taxon>
        <taxon>Hippocastanoideae</taxon>
        <taxon>Acereae</taxon>
        <taxon>Dipteronia</taxon>
    </lineage>
</organism>
<keyword evidence="7" id="KW-0479">Metal-binding</keyword>
<dbReference type="EC" id="3.1.26.4" evidence="4"/>
<dbReference type="SUPFAM" id="SSF55658">
    <property type="entry name" value="L9 N-domain-like"/>
    <property type="match status" value="1"/>
</dbReference>